<dbReference type="AlphaFoldDB" id="A0A2Z6PEJ6"/>
<dbReference type="OrthoDB" id="1435214at2759"/>
<evidence type="ECO:0000259" key="2">
    <source>
        <dbReference type="Pfam" id="PF20167"/>
    </source>
</evidence>
<sequence length="413" mass="46042">MAPKKSTGSKKKKRGASSSAPAQVPAHAQNRFSGPEQYARFQELQTRKIWPEKEFSIVVDGKHGGFVEAIEALGWTKLMDPERYVHPELVREFFANALPIDQSQPFPFMITVRGRHIRFDRDAINNFLGKPYTRDGEDDICDYAATLARGNWDVPGMTELLLLPGRNLVYGKSGLPVRAKGEDLTPLARLALLFILHNVIPRSHISDATMPILGLIYSLYKGYQVDIAKIISKELKDAVLSGTEKRTRPSMLPFPALIMGLIREARVVFSANFHDPLGTVDDSHVERWCYPKKPIQTEQPAPPQFHEQQPAPPQFTDQQLLYHLMDQNAANHRADGYLYQAMYQMSLNQPLYDPSHFYAQVAWPGDRPSFGDGVGTSAGTNIDGDDDPIDEAAASAFVDDDGDGGDGEDTMED</sequence>
<reference evidence="4" key="1">
    <citation type="journal article" date="2017" name="Front. Plant Sci.">
        <title>Climate Clever Clovers: New Paradigm to Reduce the Environmental Footprint of Ruminants by Breeding Low Methanogenic Forages Utilizing Haplotype Variation.</title>
        <authorList>
            <person name="Kaur P."/>
            <person name="Appels R."/>
            <person name="Bayer P.E."/>
            <person name="Keeble-Gagnere G."/>
            <person name="Wang J."/>
            <person name="Hirakawa H."/>
            <person name="Shirasawa K."/>
            <person name="Vercoe P."/>
            <person name="Stefanova K."/>
            <person name="Durmic Z."/>
            <person name="Nichols P."/>
            <person name="Revell C."/>
            <person name="Isobe S.N."/>
            <person name="Edwards D."/>
            <person name="Erskine W."/>
        </authorList>
    </citation>
    <scope>NUCLEOTIDE SEQUENCE [LARGE SCALE GENOMIC DNA]</scope>
    <source>
        <strain evidence="4">cv. Daliak</strain>
    </source>
</reference>
<keyword evidence="4" id="KW-1185">Reference proteome</keyword>
<dbReference type="EMBL" id="DF974373">
    <property type="protein sequence ID" value="GAU48032.1"/>
    <property type="molecule type" value="Genomic_DNA"/>
</dbReference>
<feature type="region of interest" description="Disordered" evidence="1">
    <location>
        <begin position="1"/>
        <end position="32"/>
    </location>
</feature>
<gene>
    <name evidence="3" type="ORF">TSUD_136010</name>
</gene>
<name>A0A2Z6PEJ6_TRISU</name>
<organism evidence="3 4">
    <name type="scientific">Trifolium subterraneum</name>
    <name type="common">Subterranean clover</name>
    <dbReference type="NCBI Taxonomy" id="3900"/>
    <lineage>
        <taxon>Eukaryota</taxon>
        <taxon>Viridiplantae</taxon>
        <taxon>Streptophyta</taxon>
        <taxon>Embryophyta</taxon>
        <taxon>Tracheophyta</taxon>
        <taxon>Spermatophyta</taxon>
        <taxon>Magnoliopsida</taxon>
        <taxon>eudicotyledons</taxon>
        <taxon>Gunneridae</taxon>
        <taxon>Pentapetalae</taxon>
        <taxon>rosids</taxon>
        <taxon>fabids</taxon>
        <taxon>Fabales</taxon>
        <taxon>Fabaceae</taxon>
        <taxon>Papilionoideae</taxon>
        <taxon>50 kb inversion clade</taxon>
        <taxon>NPAAA clade</taxon>
        <taxon>Hologalegina</taxon>
        <taxon>IRL clade</taxon>
        <taxon>Trifolieae</taxon>
        <taxon>Trifolium</taxon>
    </lineage>
</organism>
<evidence type="ECO:0000313" key="4">
    <source>
        <dbReference type="Proteomes" id="UP000242715"/>
    </source>
</evidence>
<evidence type="ECO:0000313" key="3">
    <source>
        <dbReference type="EMBL" id="GAU48032.1"/>
    </source>
</evidence>
<proteinExistence type="predicted"/>
<feature type="domain" description="Putative plant transposon protein" evidence="2">
    <location>
        <begin position="72"/>
        <end position="267"/>
    </location>
</feature>
<evidence type="ECO:0000256" key="1">
    <source>
        <dbReference type="SAM" id="MobiDB-lite"/>
    </source>
</evidence>
<accession>A0A2Z6PEJ6</accession>
<dbReference type="InterPro" id="IPR046796">
    <property type="entry name" value="Transposase_32_dom"/>
</dbReference>
<protein>
    <recommendedName>
        <fullName evidence="2">Putative plant transposon protein domain-containing protein</fullName>
    </recommendedName>
</protein>
<feature type="region of interest" description="Disordered" evidence="1">
    <location>
        <begin position="370"/>
        <end position="389"/>
    </location>
</feature>
<dbReference type="Pfam" id="PF20167">
    <property type="entry name" value="Transposase_32"/>
    <property type="match status" value="1"/>
</dbReference>
<dbReference type="Proteomes" id="UP000242715">
    <property type="component" value="Unassembled WGS sequence"/>
</dbReference>